<gene>
    <name evidence="2" type="ORF">HNQ39_001815</name>
</gene>
<comment type="caution">
    <text evidence="2">The sequence shown here is derived from an EMBL/GenBank/DDBJ whole genome shotgun (WGS) entry which is preliminary data.</text>
</comment>
<feature type="region of interest" description="Disordered" evidence="1">
    <location>
        <begin position="157"/>
        <end position="216"/>
    </location>
</feature>
<feature type="compositionally biased region" description="Pro residues" evidence="1">
    <location>
        <begin position="179"/>
        <end position="196"/>
    </location>
</feature>
<accession>A0A7W9SQB8</accession>
<keyword evidence="3" id="KW-1185">Reference proteome</keyword>
<dbReference type="AlphaFoldDB" id="A0A7W9SQB8"/>
<name>A0A7W9SQB8_ARMRO</name>
<evidence type="ECO:0000256" key="1">
    <source>
        <dbReference type="SAM" id="MobiDB-lite"/>
    </source>
</evidence>
<sequence length="216" mass="22844">MTRVNFPDHKLSFEAPVGFRRTAAPGFLWCGRSAAGERVTVQLWKRNTGLSQLAPSSSALAYAHLHKKTPLKSFMRGPAEGMQVGGAVASFAGIERKEFGKPVRSYQMLILFAGNLYLFEYMAPAPLAEKGAKGFSRMLDSVRWEGLTGRIAPAKTLPAAAKPGGPLPIPGAPTAKAPAVPPGRPSVSPTQPPQMPRIPRSRATSTQGGGVLGTGL</sequence>
<reference evidence="2 3" key="1">
    <citation type="submission" date="2020-08" db="EMBL/GenBank/DDBJ databases">
        <title>Genomic Encyclopedia of Type Strains, Phase IV (KMG-IV): sequencing the most valuable type-strain genomes for metagenomic binning, comparative biology and taxonomic classification.</title>
        <authorList>
            <person name="Goeker M."/>
        </authorList>
    </citation>
    <scope>NUCLEOTIDE SEQUENCE [LARGE SCALE GENOMIC DNA]</scope>
    <source>
        <strain evidence="2 3">DSM 23562</strain>
    </source>
</reference>
<proteinExistence type="predicted"/>
<dbReference type="EMBL" id="JACHGW010000002">
    <property type="protein sequence ID" value="MBB6050024.1"/>
    <property type="molecule type" value="Genomic_DNA"/>
</dbReference>
<feature type="compositionally biased region" description="Gly residues" evidence="1">
    <location>
        <begin position="207"/>
        <end position="216"/>
    </location>
</feature>
<dbReference type="Proteomes" id="UP000520814">
    <property type="component" value="Unassembled WGS sequence"/>
</dbReference>
<organism evidence="2 3">
    <name type="scientific">Armatimonas rosea</name>
    <dbReference type="NCBI Taxonomy" id="685828"/>
    <lineage>
        <taxon>Bacteria</taxon>
        <taxon>Bacillati</taxon>
        <taxon>Armatimonadota</taxon>
        <taxon>Armatimonadia</taxon>
        <taxon>Armatimonadales</taxon>
        <taxon>Armatimonadaceae</taxon>
        <taxon>Armatimonas</taxon>
    </lineage>
</organism>
<dbReference type="RefSeq" id="WP_184194184.1">
    <property type="nucleotide sequence ID" value="NZ_JACHGW010000002.1"/>
</dbReference>
<protein>
    <submittedName>
        <fullName evidence="2">Uncharacterized protein</fullName>
    </submittedName>
</protein>
<evidence type="ECO:0000313" key="2">
    <source>
        <dbReference type="EMBL" id="MBB6050024.1"/>
    </source>
</evidence>
<evidence type="ECO:0000313" key="3">
    <source>
        <dbReference type="Proteomes" id="UP000520814"/>
    </source>
</evidence>